<reference evidence="4 5" key="1">
    <citation type="journal article" date="2020" name="ISME J.">
        <title>Uncovering the hidden diversity of litter-decomposition mechanisms in mushroom-forming fungi.</title>
        <authorList>
            <person name="Floudas D."/>
            <person name="Bentzer J."/>
            <person name="Ahren D."/>
            <person name="Johansson T."/>
            <person name="Persson P."/>
            <person name="Tunlid A."/>
        </authorList>
    </citation>
    <scope>NUCLEOTIDE SEQUENCE [LARGE SCALE GENOMIC DNA]</scope>
    <source>
        <strain evidence="4 5">CBS 101986</strain>
    </source>
</reference>
<dbReference type="InterPro" id="IPR031915">
    <property type="entry name" value="Clr2_N"/>
</dbReference>
<protein>
    <recommendedName>
        <fullName evidence="6">Cryptic loci regulator 2 N-terminal domain-containing protein</fullName>
    </recommendedName>
</protein>
<dbReference type="Pfam" id="PF10383">
    <property type="entry name" value="Clr2"/>
    <property type="match status" value="1"/>
</dbReference>
<organism evidence="4 5">
    <name type="scientific">Psilocybe cf. subviscida</name>
    <dbReference type="NCBI Taxonomy" id="2480587"/>
    <lineage>
        <taxon>Eukaryota</taxon>
        <taxon>Fungi</taxon>
        <taxon>Dikarya</taxon>
        <taxon>Basidiomycota</taxon>
        <taxon>Agaricomycotina</taxon>
        <taxon>Agaricomycetes</taxon>
        <taxon>Agaricomycetidae</taxon>
        <taxon>Agaricales</taxon>
        <taxon>Agaricineae</taxon>
        <taxon>Strophariaceae</taxon>
        <taxon>Psilocybe</taxon>
    </lineage>
</organism>
<dbReference type="GO" id="GO:0031934">
    <property type="term" value="C:mating-type region heterochromatin"/>
    <property type="evidence" value="ECO:0007669"/>
    <property type="project" value="TreeGrafter"/>
</dbReference>
<feature type="domain" description="Cryptic loci regulator 2 C-terminal" evidence="2">
    <location>
        <begin position="906"/>
        <end position="1010"/>
    </location>
</feature>
<name>A0A8H5EY79_9AGAR</name>
<dbReference type="GO" id="GO:0033553">
    <property type="term" value="C:rDNA heterochromatin"/>
    <property type="evidence" value="ECO:0007669"/>
    <property type="project" value="TreeGrafter"/>
</dbReference>
<feature type="compositionally biased region" description="Pro residues" evidence="1">
    <location>
        <begin position="816"/>
        <end position="827"/>
    </location>
</feature>
<dbReference type="Proteomes" id="UP000567179">
    <property type="component" value="Unassembled WGS sequence"/>
</dbReference>
<feature type="domain" description="Cryptic loci regulator 2 N-terminal" evidence="3">
    <location>
        <begin position="445"/>
        <end position="507"/>
    </location>
</feature>
<feature type="compositionally biased region" description="Low complexity" evidence="1">
    <location>
        <begin position="828"/>
        <end position="846"/>
    </location>
</feature>
<proteinExistence type="predicted"/>
<feature type="region of interest" description="Disordered" evidence="1">
    <location>
        <begin position="934"/>
        <end position="955"/>
    </location>
</feature>
<evidence type="ECO:0008006" key="6">
    <source>
        <dbReference type="Google" id="ProtNLM"/>
    </source>
</evidence>
<dbReference type="PANTHER" id="PTHR38046:SF1">
    <property type="entry name" value="CRYPTIC LOCI REGULATOR 2"/>
    <property type="match status" value="1"/>
</dbReference>
<feature type="region of interest" description="Disordered" evidence="1">
    <location>
        <begin position="1155"/>
        <end position="1174"/>
    </location>
</feature>
<dbReference type="InterPro" id="IPR038986">
    <property type="entry name" value="Clr2"/>
</dbReference>
<dbReference type="OrthoDB" id="2421327at2759"/>
<evidence type="ECO:0000313" key="4">
    <source>
        <dbReference type="EMBL" id="KAF5316617.1"/>
    </source>
</evidence>
<evidence type="ECO:0000256" key="1">
    <source>
        <dbReference type="SAM" id="MobiDB-lite"/>
    </source>
</evidence>
<feature type="region of interest" description="Disordered" evidence="1">
    <location>
        <begin position="814"/>
        <end position="849"/>
    </location>
</feature>
<evidence type="ECO:0000313" key="5">
    <source>
        <dbReference type="Proteomes" id="UP000567179"/>
    </source>
</evidence>
<comment type="caution">
    <text evidence="4">The sequence shown here is derived from an EMBL/GenBank/DDBJ whole genome shotgun (WGS) entry which is preliminary data.</text>
</comment>
<dbReference type="GO" id="GO:0030466">
    <property type="term" value="P:silent mating-type cassette heterochromatin formation"/>
    <property type="evidence" value="ECO:0007669"/>
    <property type="project" value="TreeGrafter"/>
</dbReference>
<dbReference type="GO" id="GO:0070824">
    <property type="term" value="C:SHREC complex"/>
    <property type="evidence" value="ECO:0007669"/>
    <property type="project" value="InterPro"/>
</dbReference>
<accession>A0A8H5EY79</accession>
<dbReference type="PANTHER" id="PTHR38046">
    <property type="entry name" value="CRYPTIC LOCI REGULATOR 2"/>
    <property type="match status" value="1"/>
</dbReference>
<evidence type="ECO:0000259" key="2">
    <source>
        <dbReference type="Pfam" id="PF10383"/>
    </source>
</evidence>
<evidence type="ECO:0000259" key="3">
    <source>
        <dbReference type="Pfam" id="PF16761"/>
    </source>
</evidence>
<dbReference type="EMBL" id="JAACJJ010000042">
    <property type="protein sequence ID" value="KAF5316617.1"/>
    <property type="molecule type" value="Genomic_DNA"/>
</dbReference>
<sequence>MASLDEPRLPQEIFDNIIDHFHDDVHSLELCSLVVSAWLASARAHLFRRVELTPPSKPKKPSSTISAFTFSRPKLTPCQRLFELVEASQRGRLGSIATYVRELHLCEGMLAREWLAREPMLPLLLRALPNLCRFEVCRSASVSMAWNALPALLTRAVDHVFSQPSLTALRLSSLKFENVGELKHMMSGCTHLRVLEVDHLVVVDSGLQYLDEGEERARVAPLDTLIMGPRTSTVFISYLLHPQSIVSVNTVRRLGIALSGDFIDFGRLLQASSSVEQLEINLMNDIRLQDYWQITPEQQFDLTQITNLRNLKVHIDVLQKQEDPLQWLTTVLSTGIDSAHPLRRNSIETIQIVYSLFLPAPYMDRSINTNIFDRWADIDAILCGRDDEKDSQYSHAYDNLRNVRLEFALENPIGFGVAPRFLKEVVLDSPGLEEKDILLVEGPNYVLRSFPEGYKLFDHHKGPANNPRHDLYLHGPPKKRFRSINEFIPHAIWLMGDPNIDCECKYCAKKTQREVTASMSNILRNATPSLSQSPAPSRIIRPLPNKGKARANIPRVAEARQRDTKNYAAIQKSIKPLKASSTVLKQPMLVERSNDLRAVYSKSAQHIRRWYREGEIVWCALPRPICSVNKLGDSVTLEYWPAVVDEVKLKSETVPRASTAGHVGSASLPSAAQPVASSSATQIAPMDADDGRGPMLLPSDEPLPWTVRQYARYKVHFLAVSHSTTIDDDDILPYQANMPSEELIEVMAEHPPERLMFDKTTITNFNPCPAGDVPSLFDAIPPFALAIQIASAISQSWCLTDEYELKYTIPQIPSASAPPPPPRPPPSFQSSSISSASSRIPQQPQPNSLQAAIEAANRHNDNLTRATIYESVSAVHPSMPASTAQQTTSRMIGMPPPPGQLRQIRYQGMWWGAERIWVDDFVRLKVPRRALAPTGDNHILAPAGPSKTEQQEYQGPDEERHFLGAQMRGTFLRLDGIIIVDVEDNGQVTKQARLTGRLYELVALDWQGEEYHSKAPIIRPPIIPRQPAEGAGAVERTNSGPPVDHILPAAPTGYKFREILEPGYEFVGTMGLLSGRYYPGILKHPRLLSRVARAIHSPDPQRHAGLWSLEGLSGGLFNSVDPWRYKKGRHTMMQDADKEAASVLDEYVRNTIAERGAGQHQPFGDGDAMDVDGM</sequence>
<keyword evidence="5" id="KW-1185">Reference proteome</keyword>
<gene>
    <name evidence="4" type="ORF">D9619_006408</name>
</gene>
<dbReference type="AlphaFoldDB" id="A0A8H5EY79"/>
<dbReference type="Pfam" id="PF16761">
    <property type="entry name" value="Clr2_transil"/>
    <property type="match status" value="1"/>
</dbReference>
<dbReference type="InterPro" id="IPR018839">
    <property type="entry name" value="Tscrpt-silencing_Clr2_C"/>
</dbReference>